<keyword evidence="2" id="KW-0547">Nucleotide-binding</keyword>
<reference evidence="5 6" key="1">
    <citation type="submission" date="2014-08" db="EMBL/GenBank/DDBJ databases">
        <title>Clostridium innocuum, an unnegligible vancomycin-resistant pathogen causing extra-intestinal infections.</title>
        <authorList>
            <person name="Feng Y."/>
            <person name="Chiu C.-H."/>
        </authorList>
    </citation>
    <scope>NUCLEOTIDE SEQUENCE [LARGE SCALE GENOMIC DNA]</scope>
    <source>
        <strain evidence="5 6">AN88</strain>
    </source>
</reference>
<dbReference type="InterPro" id="IPR027417">
    <property type="entry name" value="P-loop_NTPase"/>
</dbReference>
<dbReference type="AlphaFoldDB" id="A0A099I2S8"/>
<dbReference type="PROSITE" id="PS50893">
    <property type="entry name" value="ABC_TRANSPORTER_2"/>
    <property type="match status" value="1"/>
</dbReference>
<evidence type="ECO:0000313" key="5">
    <source>
        <dbReference type="EMBL" id="KGJ51183.1"/>
    </source>
</evidence>
<dbReference type="RefSeq" id="WP_044908255.1">
    <property type="nucleotide sequence ID" value="NZ_JQIF01000133.1"/>
</dbReference>
<dbReference type="SUPFAM" id="SSF52540">
    <property type="entry name" value="P-loop containing nucleoside triphosphate hydrolases"/>
    <property type="match status" value="1"/>
</dbReference>
<dbReference type="CDD" id="cd03230">
    <property type="entry name" value="ABC_DR_subfamily_A"/>
    <property type="match status" value="1"/>
</dbReference>
<accession>A0A099I2S8</accession>
<evidence type="ECO:0000256" key="1">
    <source>
        <dbReference type="ARBA" id="ARBA00022448"/>
    </source>
</evidence>
<dbReference type="EMBL" id="JQIF01000133">
    <property type="protein sequence ID" value="KGJ51183.1"/>
    <property type="molecule type" value="Genomic_DNA"/>
</dbReference>
<dbReference type="PANTHER" id="PTHR42939">
    <property type="entry name" value="ABC TRANSPORTER ATP-BINDING PROTEIN ALBC-RELATED"/>
    <property type="match status" value="1"/>
</dbReference>
<feature type="domain" description="ABC transporter" evidence="4">
    <location>
        <begin position="2"/>
        <end position="223"/>
    </location>
</feature>
<dbReference type="GO" id="GO:0005524">
    <property type="term" value="F:ATP binding"/>
    <property type="evidence" value="ECO:0007669"/>
    <property type="project" value="UniProtKB-KW"/>
</dbReference>
<keyword evidence="3 5" id="KW-0067">ATP-binding</keyword>
<dbReference type="InterPro" id="IPR003593">
    <property type="entry name" value="AAA+_ATPase"/>
</dbReference>
<dbReference type="Proteomes" id="UP000030008">
    <property type="component" value="Unassembled WGS sequence"/>
</dbReference>
<proteinExistence type="predicted"/>
<gene>
    <name evidence="5" type="ORF">CIAN88_21915</name>
</gene>
<dbReference type="PANTHER" id="PTHR42939:SF1">
    <property type="entry name" value="ABC TRANSPORTER ATP-BINDING PROTEIN ALBC-RELATED"/>
    <property type="match status" value="1"/>
</dbReference>
<name>A0A099I2S8_CLOIN</name>
<dbReference type="InterPro" id="IPR051782">
    <property type="entry name" value="ABC_Transporter_VariousFunc"/>
</dbReference>
<organism evidence="5 6">
    <name type="scientific">Clostridium innocuum</name>
    <dbReference type="NCBI Taxonomy" id="1522"/>
    <lineage>
        <taxon>Bacteria</taxon>
        <taxon>Bacillati</taxon>
        <taxon>Bacillota</taxon>
        <taxon>Clostridia</taxon>
        <taxon>Eubacteriales</taxon>
        <taxon>Clostridiaceae</taxon>
        <taxon>Clostridium</taxon>
    </lineage>
</organism>
<dbReference type="GO" id="GO:0016887">
    <property type="term" value="F:ATP hydrolysis activity"/>
    <property type="evidence" value="ECO:0007669"/>
    <property type="project" value="InterPro"/>
</dbReference>
<sequence length="249" mass="28230">MLHIEHLTKDYGNGQGVFDICLDCEKGQIIGLVGSNGSGKTTLIKTILQLLPYQEGTIQWKEQAIKDIFEDIAYITDTLSFLPDMSPKAYGAFLKDFYPRFNGNRYDRILQHFEIDSRKKLKKMSAGQKLKVEIAAGFSQGAHLLLLDEPFSNLDVFSKQDSVKMLLSLLNDEETVLISSHDIDDINQVIDRAVVLRRGRIVQDVVMEELHEQGISLKECLNDIEKYDPNRVNLLFEEGSESHVELPDA</sequence>
<keyword evidence="1" id="KW-0813">Transport</keyword>
<dbReference type="Pfam" id="PF00005">
    <property type="entry name" value="ABC_tran"/>
    <property type="match status" value="1"/>
</dbReference>
<evidence type="ECO:0000256" key="2">
    <source>
        <dbReference type="ARBA" id="ARBA00022741"/>
    </source>
</evidence>
<evidence type="ECO:0000259" key="4">
    <source>
        <dbReference type="PROSITE" id="PS50893"/>
    </source>
</evidence>
<dbReference type="InterPro" id="IPR003439">
    <property type="entry name" value="ABC_transporter-like_ATP-bd"/>
</dbReference>
<comment type="caution">
    <text evidence="5">The sequence shown here is derived from an EMBL/GenBank/DDBJ whole genome shotgun (WGS) entry which is preliminary data.</text>
</comment>
<dbReference type="Gene3D" id="3.40.50.300">
    <property type="entry name" value="P-loop containing nucleotide triphosphate hydrolases"/>
    <property type="match status" value="1"/>
</dbReference>
<protein>
    <submittedName>
        <fullName evidence="5">ABC transporter ATP-binding protein</fullName>
    </submittedName>
</protein>
<evidence type="ECO:0000313" key="6">
    <source>
        <dbReference type="Proteomes" id="UP000030008"/>
    </source>
</evidence>
<dbReference type="SMART" id="SM00382">
    <property type="entry name" value="AAA"/>
    <property type="match status" value="1"/>
</dbReference>
<evidence type="ECO:0000256" key="3">
    <source>
        <dbReference type="ARBA" id="ARBA00022840"/>
    </source>
</evidence>